<dbReference type="KEGG" id="cfj:CFIO01_06113"/>
<name>A0A010QED8_9PEZI</name>
<dbReference type="HOGENOM" id="CLU_653825_0_0_1"/>
<sequence>MTNTTDLRIGALSSEGGDIWWGFVGPLALDHWGGSFATNLLTAASVLCLEYRTALLPMAPFLAKICAWSITDPAIKLAVETQFDFSIWKSTSQLEARALMLALVLLHSGVQCLPQQTGGESPADRANKIPQGIMPAKDGSIILDTTETINNLKIRFRISGPAGEFTTASKVPGGGKTTGAKGNLGLHVLLHGDSGSSFFDMPNQGVKNNLAGVTVLSPDRNLHWGGGSGFNRTDGVAHAQAVNDLVYQTLPKYMAFNSSNVFFSGISGGSLLLSGYFMPAHMGNFAGNGVMLGCGAMEPRVEVSQSSRDALMKTRLHYQSTQKELQHLQGSISATMKAYEKVVKDKGMKTEAINKLQTANNKPVGGHCQFDEKGFGSGIQLIADNYAAIMQGGNGEVPGIGNVLKGVSGQELKFSDGGAP</sequence>
<evidence type="ECO:0000313" key="2">
    <source>
        <dbReference type="Proteomes" id="UP000020467"/>
    </source>
</evidence>
<dbReference type="Proteomes" id="UP000020467">
    <property type="component" value="Unassembled WGS sequence"/>
</dbReference>
<evidence type="ECO:0000313" key="1">
    <source>
        <dbReference type="EMBL" id="EXF75155.1"/>
    </source>
</evidence>
<comment type="caution">
    <text evidence="1">The sequence shown here is derived from an EMBL/GenBank/DDBJ whole genome shotgun (WGS) entry which is preliminary data.</text>
</comment>
<dbReference type="OrthoDB" id="4540290at2759"/>
<reference evidence="1 2" key="1">
    <citation type="submission" date="2014-02" db="EMBL/GenBank/DDBJ databases">
        <title>The genome sequence of Colletotrichum fioriniae PJ7.</title>
        <authorList>
            <person name="Baroncelli R."/>
            <person name="Thon M.R."/>
        </authorList>
    </citation>
    <scope>NUCLEOTIDE SEQUENCE [LARGE SCALE GENOMIC DNA]</scope>
    <source>
        <strain evidence="1 2">PJ7</strain>
    </source>
</reference>
<dbReference type="EMBL" id="JARH01000924">
    <property type="protein sequence ID" value="EXF75155.1"/>
    <property type="molecule type" value="Genomic_DNA"/>
</dbReference>
<dbReference type="eggNOG" id="ENOG502S02W">
    <property type="taxonomic scope" value="Eukaryota"/>
</dbReference>
<accession>A0A010QED8</accession>
<gene>
    <name evidence="1" type="ORF">CFIO01_06113</name>
</gene>
<keyword evidence="2" id="KW-1185">Reference proteome</keyword>
<dbReference type="AlphaFoldDB" id="A0A010QED8"/>
<protein>
    <submittedName>
        <fullName evidence="1">Uncharacterized protein</fullName>
    </submittedName>
</protein>
<proteinExistence type="predicted"/>
<organism evidence="1 2">
    <name type="scientific">Colletotrichum fioriniae PJ7</name>
    <dbReference type="NCBI Taxonomy" id="1445577"/>
    <lineage>
        <taxon>Eukaryota</taxon>
        <taxon>Fungi</taxon>
        <taxon>Dikarya</taxon>
        <taxon>Ascomycota</taxon>
        <taxon>Pezizomycotina</taxon>
        <taxon>Sordariomycetes</taxon>
        <taxon>Hypocreomycetidae</taxon>
        <taxon>Glomerellales</taxon>
        <taxon>Glomerellaceae</taxon>
        <taxon>Colletotrichum</taxon>
        <taxon>Colletotrichum acutatum species complex</taxon>
    </lineage>
</organism>